<dbReference type="Gene3D" id="3.80.10.10">
    <property type="entry name" value="Ribonuclease Inhibitor"/>
    <property type="match status" value="1"/>
</dbReference>
<dbReference type="PANTHER" id="PTHR46652:SF3">
    <property type="entry name" value="LEUCINE-RICH REPEAT-CONTAINING PROTEIN 9"/>
    <property type="match status" value="1"/>
</dbReference>
<dbReference type="STRING" id="1915309.AXG55_06710"/>
<sequence>MFNNVKNTNSKSKIFFKQFYFYLIILGTSLNSYAEEIKLNIFFTDDRILLEKENSLVSSPYRIQVENLSRIENIQGASLCRVMFSMHQNTLVIKDPREKFKSYMECTLFLANQDNSNKKTYRIGMNRTFLSWCQMRKSADNGVQKTVDAVMNIVQATDCKDSSIKESLFNARMMNLAGQDIDDLSPIGSLIQLRALWLDNNEVSDLKPLSSLKNLIVLSLSNNHISDIQILQAFKNLQWLFLSANSIEKIDSLTRLDKIKVLSIKNNNIESIKPLFQFNSKTLILANGNPFQKDACKDFNSHKIGQSPFIWLEKLCSNEVKKKITKIDDSSI</sequence>
<evidence type="ECO:0008006" key="5">
    <source>
        <dbReference type="Google" id="ProtNLM"/>
    </source>
</evidence>
<accession>A0A1L4D081</accession>
<dbReference type="EMBL" id="CP017834">
    <property type="protein sequence ID" value="APJ03613.1"/>
    <property type="molecule type" value="Genomic_DNA"/>
</dbReference>
<dbReference type="InterPro" id="IPR050836">
    <property type="entry name" value="SDS22/Internalin_LRR"/>
</dbReference>
<dbReference type="KEGG" id="saqi:AXG55_06710"/>
<dbReference type="OrthoDB" id="5293294at2"/>
<dbReference type="PANTHER" id="PTHR46652">
    <property type="entry name" value="LEUCINE-RICH REPEAT AND IQ DOMAIN-CONTAINING PROTEIN 1-RELATED"/>
    <property type="match status" value="1"/>
</dbReference>
<dbReference type="PROSITE" id="PS51450">
    <property type="entry name" value="LRR"/>
    <property type="match status" value="3"/>
</dbReference>
<keyword evidence="4" id="KW-1185">Reference proteome</keyword>
<dbReference type="InterPro" id="IPR032675">
    <property type="entry name" value="LRR_dom_sf"/>
</dbReference>
<evidence type="ECO:0000313" key="4">
    <source>
        <dbReference type="Proteomes" id="UP000184731"/>
    </source>
</evidence>
<evidence type="ECO:0000313" key="3">
    <source>
        <dbReference type="EMBL" id="APJ03613.1"/>
    </source>
</evidence>
<keyword evidence="1" id="KW-0433">Leucine-rich repeat</keyword>
<name>A0A1L4D081_9BACT</name>
<dbReference type="RefSeq" id="WP_148697352.1">
    <property type="nucleotide sequence ID" value="NZ_CP017834.1"/>
</dbReference>
<protein>
    <recommendedName>
        <fullName evidence="5">Leucine-rich repeat domain-containing protein</fullName>
    </recommendedName>
</protein>
<keyword evidence="2" id="KW-0677">Repeat</keyword>
<organism evidence="3 4">
    <name type="scientific">Silvanigrella aquatica</name>
    <dbReference type="NCBI Taxonomy" id="1915309"/>
    <lineage>
        <taxon>Bacteria</taxon>
        <taxon>Pseudomonadati</taxon>
        <taxon>Bdellovibrionota</taxon>
        <taxon>Oligoflexia</taxon>
        <taxon>Silvanigrellales</taxon>
        <taxon>Silvanigrellaceae</taxon>
        <taxon>Silvanigrella</taxon>
    </lineage>
</organism>
<reference evidence="3 4" key="1">
    <citation type="submission" date="2016-10" db="EMBL/GenBank/DDBJ databases">
        <title>Silvanigrella aquatica sp. nov., isolated from a freshwater lake located in the Black Forest, Germany, description of Silvanigrellaceae fam. nov., Silvanigrellales ord. nov., reclassification of the order Bdellovibrionales in the class Oligoflexia, reclassification of the families Bacteriovoracaceae and Halobacteriovoraceae in the new order Bacteriovoracales ord. nov., and reclassification of the family Pseudobacteriovoracaceae in the order Oligoflexiales.</title>
        <authorList>
            <person name="Hahn M.W."/>
            <person name="Schmidt J."/>
            <person name="Koll U."/>
            <person name="Rohde M."/>
            <person name="Verbag S."/>
            <person name="Pitt A."/>
            <person name="Nakai R."/>
            <person name="Naganuma T."/>
            <person name="Lang E."/>
        </authorList>
    </citation>
    <scope>NUCLEOTIDE SEQUENCE [LARGE SCALE GENOMIC DNA]</scope>
    <source>
        <strain evidence="3 4">MWH-Nonnen-W8red</strain>
    </source>
</reference>
<evidence type="ECO:0000256" key="1">
    <source>
        <dbReference type="ARBA" id="ARBA00022614"/>
    </source>
</evidence>
<dbReference type="SUPFAM" id="SSF52075">
    <property type="entry name" value="Outer arm dynein light chain 1"/>
    <property type="match status" value="1"/>
</dbReference>
<proteinExistence type="predicted"/>
<dbReference type="AlphaFoldDB" id="A0A1L4D081"/>
<gene>
    <name evidence="3" type="ORF">AXG55_06710</name>
</gene>
<dbReference type="InterPro" id="IPR001611">
    <property type="entry name" value="Leu-rich_rpt"/>
</dbReference>
<dbReference type="Proteomes" id="UP000184731">
    <property type="component" value="Chromosome"/>
</dbReference>
<evidence type="ECO:0000256" key="2">
    <source>
        <dbReference type="ARBA" id="ARBA00022737"/>
    </source>
</evidence>
<dbReference type="SMART" id="SM00365">
    <property type="entry name" value="LRR_SD22"/>
    <property type="match status" value="3"/>
</dbReference>